<feature type="transmembrane region" description="Helical" evidence="1">
    <location>
        <begin position="9"/>
        <end position="32"/>
    </location>
</feature>
<dbReference type="AlphaFoldDB" id="A0A0P0YSY7"/>
<feature type="transmembrane region" description="Helical" evidence="1">
    <location>
        <begin position="148"/>
        <end position="181"/>
    </location>
</feature>
<accession>A0A0P0YSY7</accession>
<keyword evidence="1 2" id="KW-0812">Transmembrane</keyword>
<evidence type="ECO:0000313" key="2">
    <source>
        <dbReference type="EMBL" id="BAT24352.1"/>
    </source>
</evidence>
<keyword evidence="1" id="KW-0472">Membrane</keyword>
<evidence type="ECO:0000256" key="1">
    <source>
        <dbReference type="SAM" id="Phobius"/>
    </source>
</evidence>
<keyword evidence="1" id="KW-1133">Transmembrane helix</keyword>
<gene>
    <name evidence="2" type="primary">wzy</name>
</gene>
<reference evidence="2" key="1">
    <citation type="submission" date="2014-04" db="EMBL/GenBank/DDBJ databases">
        <authorList>
            <person name="Harrison E."/>
        </authorList>
    </citation>
    <scope>NUCLEOTIDE SEQUENCE</scope>
    <source>
        <strain evidence="2">1205</strain>
    </source>
</reference>
<reference evidence="2" key="2">
    <citation type="journal article" date="2015" name="Sci. Rep.">
        <title>Genetic analysis of capsular polysaccharide synthesis gene clusters in 79 capsular types of Klebsiella spp.</title>
        <authorList>
            <person name="Pan Y.J."/>
            <person name="Lin T.L."/>
            <person name="Chen C.T."/>
            <person name="Chen Y.Y."/>
            <person name="Hsieh P.F."/>
            <person name="Hsu C.R."/>
            <person name="Wu M.C."/>
            <person name="Wang J.T."/>
        </authorList>
    </citation>
    <scope>NUCLEOTIDE SEQUENCE</scope>
    <source>
        <strain evidence="2">1205</strain>
    </source>
</reference>
<feature type="transmembrane region" description="Helical" evidence="1">
    <location>
        <begin position="187"/>
        <end position="206"/>
    </location>
</feature>
<feature type="transmembrane region" description="Helical" evidence="1">
    <location>
        <begin position="348"/>
        <end position="377"/>
    </location>
</feature>
<proteinExistence type="predicted"/>
<feature type="transmembrane region" description="Helical" evidence="1">
    <location>
        <begin position="78"/>
        <end position="103"/>
    </location>
</feature>
<feature type="transmembrane region" description="Helical" evidence="1">
    <location>
        <begin position="309"/>
        <end position="336"/>
    </location>
</feature>
<dbReference type="EMBL" id="AB924608">
    <property type="protein sequence ID" value="BAT24352.1"/>
    <property type="molecule type" value="Genomic_DNA"/>
</dbReference>
<feature type="transmembrane region" description="Helical" evidence="1">
    <location>
        <begin position="115"/>
        <end position="136"/>
    </location>
</feature>
<protein>
    <submittedName>
        <fullName evidence="2">Putative transmembrane protein</fullName>
    </submittedName>
</protein>
<organism evidence="2">
    <name type="scientific">Klebsiella sp. 1205</name>
    <dbReference type="NCBI Taxonomy" id="1497840"/>
    <lineage>
        <taxon>Bacteria</taxon>
        <taxon>Pseudomonadati</taxon>
        <taxon>Pseudomonadota</taxon>
        <taxon>Gammaproteobacteria</taxon>
        <taxon>Enterobacterales</taxon>
        <taxon>Enterobacteriaceae</taxon>
        <taxon>Klebsiella/Raoultella group</taxon>
        <taxon>Klebsiella</taxon>
    </lineage>
</organism>
<feature type="transmembrane region" description="Helical" evidence="1">
    <location>
        <begin position="38"/>
        <end position="57"/>
    </location>
</feature>
<sequence>MRMVFINPFYIFSIAFSVAIVLFQMKLSSLFLLDNTEATQLIILVMVLFCLIFGFFYSGRLKRFIARSEPGNSSKFNVYMVAMFIIAGTGLEIISSGAIPFLMVFEGVTYNYREFGIASFHVFFLSYVSASAIIGFERYILFGNKRNLLLTILGVLFSIIIVNRAAMLMIILPCFFIYLSYNAKVKSIVSVLLCFLIIIITFGYIGDKRMVSSGYTDDKPLFRVAKIDSVVLDSLPSGFSWFYIYASSPYANLLYQERNPRYDKGNVTDFLNVAILPDFISKRIDDTVKSRFPTILITDELNATTGFCYAAITFGSLGVILLYIYMFFILTLFLMLNRKRHIRAVAALLSTITAFMIFENMLVFASCIMQLILITLFCSKKITLFGRNVNLL</sequence>
<name>A0A0P0YSY7_9ENTR</name>